<dbReference type="EMBL" id="CP017707">
    <property type="protein sequence ID" value="AOZ50515.1"/>
    <property type="molecule type" value="Genomic_DNA"/>
</dbReference>
<dbReference type="InterPro" id="IPR052555">
    <property type="entry name" value="dCTP_Pyrophosphatase"/>
</dbReference>
<dbReference type="Gene3D" id="1.10.287.1080">
    <property type="entry name" value="MazG-like"/>
    <property type="match status" value="1"/>
</dbReference>
<dbReference type="Proteomes" id="UP000178776">
    <property type="component" value="Chromosome"/>
</dbReference>
<dbReference type="PIRSF" id="PIRSF029826">
    <property type="entry name" value="UCP029826_pph"/>
    <property type="match status" value="1"/>
</dbReference>
<dbReference type="GO" id="GO:0047840">
    <property type="term" value="F:dCTP diphosphatase activity"/>
    <property type="evidence" value="ECO:0007669"/>
    <property type="project" value="TreeGrafter"/>
</dbReference>
<protein>
    <submittedName>
        <fullName evidence="1">Nucleotide pyrophosphohydrolase</fullName>
    </submittedName>
</protein>
<keyword evidence="1" id="KW-0378">Hydrolase</keyword>
<dbReference type="Pfam" id="PF12643">
    <property type="entry name" value="MazG-like"/>
    <property type="match status" value="1"/>
</dbReference>
<dbReference type="AlphaFoldDB" id="A0A1D9LH20"/>
<dbReference type="GO" id="GO:0006253">
    <property type="term" value="P:dCTP catabolic process"/>
    <property type="evidence" value="ECO:0007669"/>
    <property type="project" value="TreeGrafter"/>
</dbReference>
<dbReference type="InterPro" id="IPR025984">
    <property type="entry name" value="DCTPP"/>
</dbReference>
<dbReference type="KEGG" id="cvc:BKX93_11315"/>
<dbReference type="PANTHER" id="PTHR46523:SF1">
    <property type="entry name" value="DCTP PYROPHOSPHATASE 1"/>
    <property type="match status" value="1"/>
</dbReference>
<sequence length="130" mass="14396">MSTTPDNMAATLPLVDTDRLATALEIFATERDWHQFHSPKNLVMALSGEVGELTEIFQWMTEDASRTAGNDPTTADKVREELADVLLYLVRLADVLGVDLNDAATRKLQLNAAKYPVDKARGSSKKYTEI</sequence>
<dbReference type="PANTHER" id="PTHR46523">
    <property type="entry name" value="DCTP PYROPHOSPHATASE 1"/>
    <property type="match status" value="1"/>
</dbReference>
<organism evidence="1 2">
    <name type="scientific">Chromobacterium vaccinii</name>
    <dbReference type="NCBI Taxonomy" id="1108595"/>
    <lineage>
        <taxon>Bacteria</taxon>
        <taxon>Pseudomonadati</taxon>
        <taxon>Pseudomonadota</taxon>
        <taxon>Betaproteobacteria</taxon>
        <taxon>Neisseriales</taxon>
        <taxon>Chromobacteriaceae</taxon>
        <taxon>Chromobacterium</taxon>
    </lineage>
</organism>
<dbReference type="GeneID" id="68841803"/>
<dbReference type="GO" id="GO:0005829">
    <property type="term" value="C:cytosol"/>
    <property type="evidence" value="ECO:0007669"/>
    <property type="project" value="TreeGrafter"/>
</dbReference>
<accession>A0A1D9LH20</accession>
<evidence type="ECO:0000313" key="1">
    <source>
        <dbReference type="EMBL" id="AOZ50515.1"/>
    </source>
</evidence>
<proteinExistence type="predicted"/>
<evidence type="ECO:0000313" key="2">
    <source>
        <dbReference type="Proteomes" id="UP000178776"/>
    </source>
</evidence>
<reference evidence="1 2" key="1">
    <citation type="submission" date="2016-10" db="EMBL/GenBank/DDBJ databases">
        <title>Chromobacterium muskegensis sp. nov., an insecticidal bacterium isolated from Sphagnum bogs.</title>
        <authorList>
            <person name="Sparks M.E."/>
            <person name="Blackburn M.B."/>
            <person name="Gundersen-Rindal D.E."/>
            <person name="Mitchell A."/>
            <person name="Farrar R."/>
            <person name="Kuhar D."/>
        </authorList>
    </citation>
    <scope>NUCLEOTIDE SEQUENCE [LARGE SCALE GENOMIC DNA]</scope>
    <source>
        <strain evidence="1 2">21-1</strain>
    </source>
</reference>
<dbReference type="STRING" id="1108595.BKX93_11315"/>
<dbReference type="RefSeq" id="WP_070979854.1">
    <property type="nucleotide sequence ID" value="NZ_CP017707.1"/>
</dbReference>
<gene>
    <name evidence="1" type="ORF">BKX93_11315</name>
</gene>
<name>A0A1D9LH20_9NEIS</name>
<dbReference type="SUPFAM" id="SSF101386">
    <property type="entry name" value="all-alpha NTP pyrophosphatases"/>
    <property type="match status" value="1"/>
</dbReference>
<dbReference type="CDD" id="cd11537">
    <property type="entry name" value="NTP-PPase_RS21-C6_like"/>
    <property type="match status" value="1"/>
</dbReference>
<dbReference type="GO" id="GO:0042262">
    <property type="term" value="P:DNA protection"/>
    <property type="evidence" value="ECO:0007669"/>
    <property type="project" value="TreeGrafter"/>
</dbReference>